<protein>
    <submittedName>
        <fullName evidence="5">HTH-type transcriptional regulator VirS</fullName>
    </submittedName>
</protein>
<evidence type="ECO:0000313" key="6">
    <source>
        <dbReference type="Proteomes" id="UP000583387"/>
    </source>
</evidence>
<dbReference type="GO" id="GO:0000976">
    <property type="term" value="F:transcription cis-regulatory region binding"/>
    <property type="evidence" value="ECO:0007669"/>
    <property type="project" value="TreeGrafter"/>
</dbReference>
<dbReference type="PANTHER" id="PTHR47894:SF4">
    <property type="entry name" value="HTH-TYPE TRANSCRIPTIONAL REGULATOR GADX"/>
    <property type="match status" value="1"/>
</dbReference>
<sequence length="333" mass="37589">MDSVRGTALLQFGELVGQYGASARDYLAPHHIPMDVIGDYEKKLSYKRMVQMFEGVAHAMNMPGFGLELATRQGSRLLGPLHHLARSSATVGDGLDAVIRYMRVYSPSIHATLEHEKPSRRTLLRFENNLPNSLEIPQIIEKSVLQGCLLVSELLGAPYRPQVVLFRHNPLASLAQYWRYFACPVLFGQDFNAVAMAPEDLDKPCAHHDPILHSVVRFYLDAHLDSTPNLAAEVDRQIRAFLPLQRANLEQVAQALGMNSRTLQRRLADAGLDFGQQLDRMRRHLAQQLLAGSALTISQIAKELGYRCATSFCRAHQRWFDMTPQEHRLRSRT</sequence>
<dbReference type="InterPro" id="IPR009057">
    <property type="entry name" value="Homeodomain-like_sf"/>
</dbReference>
<proteinExistence type="predicted"/>
<gene>
    <name evidence="5" type="primary">virS_6</name>
    <name evidence="5" type="ORF">PSEWESI4_03576</name>
</gene>
<evidence type="ECO:0000256" key="3">
    <source>
        <dbReference type="ARBA" id="ARBA00023163"/>
    </source>
</evidence>
<dbReference type="PANTHER" id="PTHR47894">
    <property type="entry name" value="HTH-TYPE TRANSCRIPTIONAL REGULATOR GADX"/>
    <property type="match status" value="1"/>
</dbReference>
<keyword evidence="1" id="KW-0805">Transcription regulation</keyword>
<keyword evidence="3" id="KW-0804">Transcription</keyword>
<dbReference type="Pfam" id="PF12833">
    <property type="entry name" value="HTH_18"/>
    <property type="match status" value="1"/>
</dbReference>
<feature type="domain" description="HTH araC/xylS-type" evidence="4">
    <location>
        <begin position="232"/>
        <end position="330"/>
    </location>
</feature>
<dbReference type="InterPro" id="IPR018060">
    <property type="entry name" value="HTH_AraC"/>
</dbReference>
<evidence type="ECO:0000313" key="5">
    <source>
        <dbReference type="EMBL" id="CAD5109280.1"/>
    </source>
</evidence>
<dbReference type="PROSITE" id="PS01124">
    <property type="entry name" value="HTH_ARAC_FAMILY_2"/>
    <property type="match status" value="1"/>
</dbReference>
<evidence type="ECO:0000259" key="4">
    <source>
        <dbReference type="PROSITE" id="PS01124"/>
    </source>
</evidence>
<dbReference type="GO" id="GO:0005829">
    <property type="term" value="C:cytosol"/>
    <property type="evidence" value="ECO:0007669"/>
    <property type="project" value="TreeGrafter"/>
</dbReference>
<name>A0A7U7ES88_9GAMM</name>
<comment type="caution">
    <text evidence="5">The sequence shown here is derived from an EMBL/GenBank/DDBJ whole genome shotgun (WGS) entry which is preliminary data.</text>
</comment>
<dbReference type="EMBL" id="CAJFCI010000072">
    <property type="protein sequence ID" value="CAD5109280.1"/>
    <property type="molecule type" value="Genomic_DNA"/>
</dbReference>
<dbReference type="InterPro" id="IPR032687">
    <property type="entry name" value="AraC-type_N"/>
</dbReference>
<dbReference type="SMART" id="SM00342">
    <property type="entry name" value="HTH_ARAC"/>
    <property type="match status" value="1"/>
</dbReference>
<evidence type="ECO:0000256" key="1">
    <source>
        <dbReference type="ARBA" id="ARBA00023015"/>
    </source>
</evidence>
<dbReference type="Gene3D" id="1.10.10.60">
    <property type="entry name" value="Homeodomain-like"/>
    <property type="match status" value="1"/>
</dbReference>
<dbReference type="GO" id="GO:0003700">
    <property type="term" value="F:DNA-binding transcription factor activity"/>
    <property type="evidence" value="ECO:0007669"/>
    <property type="project" value="InterPro"/>
</dbReference>
<keyword evidence="6" id="KW-1185">Reference proteome</keyword>
<dbReference type="RefSeq" id="WP_187672593.1">
    <property type="nucleotide sequence ID" value="NZ_CAJFCI010000072.1"/>
</dbReference>
<evidence type="ECO:0000256" key="2">
    <source>
        <dbReference type="ARBA" id="ARBA00023125"/>
    </source>
</evidence>
<reference evidence="5 6" key="1">
    <citation type="submission" date="2020-08" db="EMBL/GenBank/DDBJ databases">
        <authorList>
            <person name="Criscuolo A."/>
        </authorList>
    </citation>
    <scope>NUCLEOTIDE SEQUENCE [LARGE SCALE GENOMIC DNA]</scope>
    <source>
        <strain evidence="5">CIP111764</strain>
    </source>
</reference>
<dbReference type="SUPFAM" id="SSF46689">
    <property type="entry name" value="Homeodomain-like"/>
    <property type="match status" value="1"/>
</dbReference>
<dbReference type="AlphaFoldDB" id="A0A7U7ES88"/>
<dbReference type="Proteomes" id="UP000583387">
    <property type="component" value="Unassembled WGS sequence"/>
</dbReference>
<keyword evidence="2" id="KW-0238">DNA-binding</keyword>
<accession>A0A7U7ES88</accession>
<organism evidence="5 6">
    <name type="scientific">Zestomonas carbonaria</name>
    <dbReference type="NCBI Taxonomy" id="2762745"/>
    <lineage>
        <taxon>Bacteria</taxon>
        <taxon>Pseudomonadati</taxon>
        <taxon>Pseudomonadota</taxon>
        <taxon>Gammaproteobacteria</taxon>
        <taxon>Pseudomonadales</taxon>
        <taxon>Pseudomonadaceae</taxon>
        <taxon>Zestomonas</taxon>
    </lineage>
</organism>
<dbReference type="Pfam" id="PF12625">
    <property type="entry name" value="Arabinose_bd"/>
    <property type="match status" value="1"/>
</dbReference>